<sequence length="193" mass="21912">MAAAVLAAAALALGGCASTRVIDQQVRAYSTLAAMPQPASYRIERLPSQQQDTPYRRMIERQATEALARVGLQRDDAHGALRLELGAQSQRYLPDWPHYGPAWPDPWGWWPGPLWGGHGYYGSWRERPPTLYLREVRLLLRDAQGRVVYESSARYDDIWRDDEAIFRSLFDAALDGFPTPPQGPRRIRRELAP</sequence>
<evidence type="ECO:0000313" key="3">
    <source>
        <dbReference type="Proteomes" id="UP000218054"/>
    </source>
</evidence>
<keyword evidence="3" id="KW-1185">Reference proteome</keyword>
<name>A0A2A2AJH5_9BURK</name>
<dbReference type="EMBL" id="NSJB01000002">
    <property type="protein sequence ID" value="PAT37862.1"/>
    <property type="molecule type" value="Genomic_DNA"/>
</dbReference>
<organism evidence="2 3">
    <name type="scientific">Vandammella animalimorsus</name>
    <dbReference type="NCBI Taxonomy" id="2029117"/>
    <lineage>
        <taxon>Bacteria</taxon>
        <taxon>Pseudomonadati</taxon>
        <taxon>Pseudomonadota</taxon>
        <taxon>Betaproteobacteria</taxon>
        <taxon>Burkholderiales</taxon>
        <taxon>Comamonadaceae</taxon>
        <taxon>Vandammella</taxon>
    </lineage>
</organism>
<evidence type="ECO:0000313" key="2">
    <source>
        <dbReference type="EMBL" id="PAT37862.1"/>
    </source>
</evidence>
<feature type="domain" description="DUF4136" evidence="1">
    <location>
        <begin position="28"/>
        <end position="178"/>
    </location>
</feature>
<protein>
    <recommendedName>
        <fullName evidence="1">DUF4136 domain-containing protein</fullName>
    </recommendedName>
</protein>
<dbReference type="Pfam" id="PF13590">
    <property type="entry name" value="DUF4136"/>
    <property type="match status" value="1"/>
</dbReference>
<comment type="caution">
    <text evidence="2">The sequence shown here is derived from an EMBL/GenBank/DDBJ whole genome shotgun (WGS) entry which is preliminary data.</text>
</comment>
<gene>
    <name evidence="2" type="ORF">CK625_05795</name>
</gene>
<dbReference type="Proteomes" id="UP000218054">
    <property type="component" value="Unassembled WGS sequence"/>
</dbReference>
<accession>A0A2A2AJH5</accession>
<evidence type="ECO:0000259" key="1">
    <source>
        <dbReference type="Pfam" id="PF13590"/>
    </source>
</evidence>
<reference evidence="2 3" key="1">
    <citation type="submission" date="2017-08" db="EMBL/GenBank/DDBJ databases">
        <title>WGS of Clinical strains of the CDC Group NO-1 linked to zoonotic infections in humans.</title>
        <authorList>
            <person name="Bernier A.-M."/>
            <person name="Bernard K."/>
        </authorList>
    </citation>
    <scope>NUCLEOTIDE SEQUENCE [LARGE SCALE GENOMIC DNA]</scope>
    <source>
        <strain evidence="2 3">NML00-0135</strain>
    </source>
</reference>
<dbReference type="InterPro" id="IPR025411">
    <property type="entry name" value="DUF4136"/>
</dbReference>
<dbReference type="AlphaFoldDB" id="A0A2A2AJH5"/>
<proteinExistence type="predicted"/>